<dbReference type="EMBL" id="VLKK01000011">
    <property type="protein sequence ID" value="TWH91975.1"/>
    <property type="molecule type" value="Genomic_DNA"/>
</dbReference>
<protein>
    <recommendedName>
        <fullName evidence="4">Transmembrane anchor protein</fullName>
    </recommendedName>
</protein>
<sequence length="217" mass="22321">MFNAQRPNLEDLPTTGQLVRATLIAAAAAGGLLVTVVLPSEYGVDPTAIGRALGLTQMGEIKMQLAEEAALDAAADAAASAEGARATVAQPGSGSARPPSPSAQPAAPSAALGRSDSTRLTLAPGEGAEIKVTAARGARITFDWSVEGGHVNYDTHADAPGISYHGYGKGRESTGEQGELVAAFDGSHGWFWRNRSGAPVTITLRTRGEYGEVKRIV</sequence>
<evidence type="ECO:0008006" key="4">
    <source>
        <dbReference type="Google" id="ProtNLM"/>
    </source>
</evidence>
<dbReference type="RefSeq" id="WP_145074349.1">
    <property type="nucleotide sequence ID" value="NZ_JACIIY010000012.1"/>
</dbReference>
<proteinExistence type="predicted"/>
<gene>
    <name evidence="2" type="ORF">IQ35_02878</name>
</gene>
<evidence type="ECO:0000313" key="3">
    <source>
        <dbReference type="Proteomes" id="UP000316624"/>
    </source>
</evidence>
<dbReference type="AlphaFoldDB" id="A0A562K9T1"/>
<keyword evidence="3" id="KW-1185">Reference proteome</keyword>
<feature type="region of interest" description="Disordered" evidence="1">
    <location>
        <begin position="82"/>
        <end position="116"/>
    </location>
</feature>
<reference evidence="2 3" key="1">
    <citation type="journal article" date="2015" name="Stand. Genomic Sci.">
        <title>Genomic Encyclopedia of Bacterial and Archaeal Type Strains, Phase III: the genomes of soil and plant-associated and newly described type strains.</title>
        <authorList>
            <person name="Whitman W.B."/>
            <person name="Woyke T."/>
            <person name="Klenk H.P."/>
            <person name="Zhou Y."/>
            <person name="Lilburn T.G."/>
            <person name="Beck B.J."/>
            <person name="De Vos P."/>
            <person name="Vandamme P."/>
            <person name="Eisen J.A."/>
            <person name="Garrity G."/>
            <person name="Hugenholtz P."/>
            <person name="Kyrpides N.C."/>
        </authorList>
    </citation>
    <scope>NUCLEOTIDE SEQUENCE [LARGE SCALE GENOMIC DNA]</scope>
    <source>
        <strain evidence="2 3">CGMCC 1.7748</strain>
    </source>
</reference>
<accession>A0A562K9T1</accession>
<comment type="caution">
    <text evidence="2">The sequence shown here is derived from an EMBL/GenBank/DDBJ whole genome shotgun (WGS) entry which is preliminary data.</text>
</comment>
<organism evidence="2 3">
    <name type="scientific">Sphingobium wenxiniae (strain DSM 21828 / CGMCC 1.7748 / JZ-1)</name>
    <dbReference type="NCBI Taxonomy" id="595605"/>
    <lineage>
        <taxon>Bacteria</taxon>
        <taxon>Pseudomonadati</taxon>
        <taxon>Pseudomonadota</taxon>
        <taxon>Alphaproteobacteria</taxon>
        <taxon>Sphingomonadales</taxon>
        <taxon>Sphingomonadaceae</taxon>
        <taxon>Sphingobium</taxon>
    </lineage>
</organism>
<feature type="compositionally biased region" description="Low complexity" evidence="1">
    <location>
        <begin position="82"/>
        <end position="111"/>
    </location>
</feature>
<evidence type="ECO:0000313" key="2">
    <source>
        <dbReference type="EMBL" id="TWH91975.1"/>
    </source>
</evidence>
<dbReference type="Proteomes" id="UP000316624">
    <property type="component" value="Unassembled WGS sequence"/>
</dbReference>
<evidence type="ECO:0000256" key="1">
    <source>
        <dbReference type="SAM" id="MobiDB-lite"/>
    </source>
</evidence>
<name>A0A562K9T1_SPHWJ</name>